<dbReference type="PANTHER" id="PTHR46234">
    <property type="entry name" value="ALPHA/BETA-HYDROLASES SUPERFAMILY PROTEIN"/>
    <property type="match status" value="1"/>
</dbReference>
<dbReference type="SUPFAM" id="SSF53474">
    <property type="entry name" value="alpha/beta-Hydrolases"/>
    <property type="match status" value="1"/>
</dbReference>
<name>A0A9W3BR16_RAPSA</name>
<dbReference type="Gene3D" id="3.40.50.1820">
    <property type="entry name" value="alpha/beta hydrolase"/>
    <property type="match status" value="1"/>
</dbReference>
<dbReference type="InterPro" id="IPR029058">
    <property type="entry name" value="AB_hydrolase_fold"/>
</dbReference>
<protein>
    <submittedName>
        <fullName evidence="2">Uncharacterized protein LOC130494920</fullName>
    </submittedName>
</protein>
<dbReference type="RefSeq" id="XP_056841741.1">
    <property type="nucleotide sequence ID" value="XM_056985761.1"/>
</dbReference>
<organism evidence="1 2">
    <name type="scientific">Raphanus sativus</name>
    <name type="common">Radish</name>
    <name type="synonym">Raphanus raphanistrum var. sativus</name>
    <dbReference type="NCBI Taxonomy" id="3726"/>
    <lineage>
        <taxon>Eukaryota</taxon>
        <taxon>Viridiplantae</taxon>
        <taxon>Streptophyta</taxon>
        <taxon>Embryophyta</taxon>
        <taxon>Tracheophyta</taxon>
        <taxon>Spermatophyta</taxon>
        <taxon>Magnoliopsida</taxon>
        <taxon>eudicotyledons</taxon>
        <taxon>Gunneridae</taxon>
        <taxon>Pentapetalae</taxon>
        <taxon>rosids</taxon>
        <taxon>malvids</taxon>
        <taxon>Brassicales</taxon>
        <taxon>Brassicaceae</taxon>
        <taxon>Brassiceae</taxon>
        <taxon>Raphanus</taxon>
    </lineage>
</organism>
<dbReference type="Proteomes" id="UP000504610">
    <property type="component" value="Chromosome 5"/>
</dbReference>
<reference evidence="1" key="1">
    <citation type="journal article" date="2019" name="Database">
        <title>The radish genome database (RadishGD): an integrated information resource for radish genomics.</title>
        <authorList>
            <person name="Yu H.J."/>
            <person name="Baek S."/>
            <person name="Lee Y.J."/>
            <person name="Cho A."/>
            <person name="Mun J.H."/>
        </authorList>
    </citation>
    <scope>NUCLEOTIDE SEQUENCE [LARGE SCALE GENOMIC DNA]</scope>
    <source>
        <strain evidence="1">cv. WK10039</strain>
    </source>
</reference>
<gene>
    <name evidence="2" type="primary">LOC130494920</name>
</gene>
<evidence type="ECO:0000313" key="2">
    <source>
        <dbReference type="RefSeq" id="XP_056841741.1"/>
    </source>
</evidence>
<keyword evidence="1" id="KW-1185">Reference proteome</keyword>
<dbReference type="KEGG" id="rsz:130494920"/>
<accession>A0A9W3BR16</accession>
<evidence type="ECO:0000313" key="1">
    <source>
        <dbReference type="Proteomes" id="UP000504610"/>
    </source>
</evidence>
<sequence>MDLSDCSQTSRYFPGWKKRYCIWSTPAIRKALTMSHLKFIKGVGGVGLGAAAALYFASSCAFGQVQIENQIINPQIVIGINGWLPGLTSLQTNMNNAFGTYIRAESQRILLLHGTSNDVVPSEFVYKCVDSLRTNLFPTMFKQCGGDHVMTQIRLWLTQTIGL</sequence>
<dbReference type="GeneID" id="130494920"/>
<proteinExistence type="predicted"/>
<dbReference type="AlphaFoldDB" id="A0A9W3BR16"/>
<dbReference type="OrthoDB" id="2418081at2759"/>
<reference evidence="2" key="2">
    <citation type="submission" date="2025-08" db="UniProtKB">
        <authorList>
            <consortium name="RefSeq"/>
        </authorList>
    </citation>
    <scope>IDENTIFICATION</scope>
    <source>
        <tissue evidence="2">Leaf</tissue>
    </source>
</reference>